<accession>A0A438JE30</accession>
<dbReference type="AlphaFoldDB" id="A0A438JE30"/>
<reference evidence="2 3" key="1">
    <citation type="journal article" date="2018" name="PLoS Genet.">
        <title>Population sequencing reveals clonal diversity and ancestral inbreeding in the grapevine cultivar Chardonnay.</title>
        <authorList>
            <person name="Roach M.J."/>
            <person name="Johnson D.L."/>
            <person name="Bohlmann J."/>
            <person name="van Vuuren H.J."/>
            <person name="Jones S.J."/>
            <person name="Pretorius I.S."/>
            <person name="Schmidt S.A."/>
            <person name="Borneman A.R."/>
        </authorList>
    </citation>
    <scope>NUCLEOTIDE SEQUENCE [LARGE SCALE GENOMIC DNA]</scope>
    <source>
        <strain evidence="3">cv. Chardonnay</strain>
        <tissue evidence="2">Leaf</tissue>
    </source>
</reference>
<evidence type="ECO:0000256" key="1">
    <source>
        <dbReference type="SAM" id="MobiDB-lite"/>
    </source>
</evidence>
<organism evidence="2 3">
    <name type="scientific">Vitis vinifera</name>
    <name type="common">Grape</name>
    <dbReference type="NCBI Taxonomy" id="29760"/>
    <lineage>
        <taxon>Eukaryota</taxon>
        <taxon>Viridiplantae</taxon>
        <taxon>Streptophyta</taxon>
        <taxon>Embryophyta</taxon>
        <taxon>Tracheophyta</taxon>
        <taxon>Spermatophyta</taxon>
        <taxon>Magnoliopsida</taxon>
        <taxon>eudicotyledons</taxon>
        <taxon>Gunneridae</taxon>
        <taxon>Pentapetalae</taxon>
        <taxon>rosids</taxon>
        <taxon>Vitales</taxon>
        <taxon>Vitaceae</taxon>
        <taxon>Viteae</taxon>
        <taxon>Vitis</taxon>
    </lineage>
</organism>
<sequence length="265" mass="28662">MSTEQGNANKRLLGEEVIQNAEGEGEAGTPKGSSSNSSDGTNHHQQNQVNSDLDNTPRSMSLSMLQSRPHAISGNSNAEFLSAPHQQQPVASLPSTPVPGTPQSVVPATMDLLPLHRHGQDMNPVPHNQLNIIPQPTVMHNEQFHMPPPMGMANVGMSQIPANQAVQNMRNPYPAVVSNYSHLSSNLPADHGFDTSSRPQVPIGNMPPGFVEQLVHMQRGYQQMANNPSFTPFGPQQAPLQAPAYPTGGPPYHHFLMPTMHNPQV</sequence>
<name>A0A438JE30_VITVI</name>
<proteinExistence type="predicted"/>
<evidence type="ECO:0000313" key="2">
    <source>
        <dbReference type="EMBL" id="RVX07208.1"/>
    </source>
</evidence>
<feature type="compositionally biased region" description="Polar residues" evidence="1">
    <location>
        <begin position="31"/>
        <end position="60"/>
    </location>
</feature>
<dbReference type="Proteomes" id="UP000288805">
    <property type="component" value="Unassembled WGS sequence"/>
</dbReference>
<comment type="caution">
    <text evidence="2">The sequence shown here is derived from an EMBL/GenBank/DDBJ whole genome shotgun (WGS) entry which is preliminary data.</text>
</comment>
<dbReference type="EMBL" id="QGNW01000046">
    <property type="protein sequence ID" value="RVX07208.1"/>
    <property type="molecule type" value="Genomic_DNA"/>
</dbReference>
<protein>
    <submittedName>
        <fullName evidence="2">Uncharacterized protein</fullName>
    </submittedName>
</protein>
<gene>
    <name evidence="2" type="ORF">CK203_022612</name>
</gene>
<feature type="region of interest" description="Disordered" evidence="1">
    <location>
        <begin position="1"/>
        <end position="60"/>
    </location>
</feature>
<evidence type="ECO:0000313" key="3">
    <source>
        <dbReference type="Proteomes" id="UP000288805"/>
    </source>
</evidence>